<accession>A0AC61ZU33</accession>
<gene>
    <name evidence="1" type="ORF">DSAG12_04415</name>
</gene>
<dbReference type="EMBL" id="CP042905">
    <property type="protein sequence ID" value="XDF89312.1"/>
    <property type="molecule type" value="Genomic_DNA"/>
</dbReference>
<dbReference type="Proteomes" id="UP000321408">
    <property type="component" value="Chromosome"/>
</dbReference>
<reference evidence="1 2" key="1">
    <citation type="journal article" date="2020" name="Nature">
        <title>Isolation of an archaeon at the prokaryote-eukaryote interface.</title>
        <authorList>
            <person name="Imachi H."/>
            <person name="Nobu M.K."/>
            <person name="Nakahara N."/>
            <person name="Morono Y."/>
            <person name="Ogawara M."/>
            <person name="Takaki Y."/>
            <person name="Takano Y."/>
            <person name="Uematsu K."/>
            <person name="Ikuta T."/>
            <person name="Ito M."/>
            <person name="Matsui Y."/>
            <person name="Miyazaki M."/>
            <person name="Murata K."/>
            <person name="Saito Y."/>
            <person name="Sakai S."/>
            <person name="Song C."/>
            <person name="Tasumi E."/>
            <person name="Yamanaka Y."/>
            <person name="Yamaguchi T."/>
            <person name="Kamagata Y."/>
            <person name="Tamaki H."/>
            <person name="Takai K."/>
        </authorList>
    </citation>
    <scope>NUCLEOTIDE SEQUENCE [LARGE SCALE GENOMIC DNA]</scope>
    <source>
        <strain evidence="1 2">MK-D1</strain>
    </source>
</reference>
<sequence length="58" mass="6908">MAEKNYDYILYHLHDEIGVITLNRPEKHNALQYPMIMEIIDVFESINGLINIFPIIYQ</sequence>
<organism evidence="1 2">
    <name type="scientific">Promethearchaeum syntrophicum</name>
    <dbReference type="NCBI Taxonomy" id="2594042"/>
    <lineage>
        <taxon>Archaea</taxon>
        <taxon>Promethearchaeati</taxon>
        <taxon>Promethearchaeota</taxon>
        <taxon>Promethearchaeia</taxon>
        <taxon>Promethearchaeales</taxon>
        <taxon>Promethearchaeaceae</taxon>
        <taxon>Promethearchaeum</taxon>
    </lineage>
</organism>
<proteinExistence type="predicted"/>
<evidence type="ECO:0000313" key="1">
    <source>
        <dbReference type="EMBL" id="XDF89312.1"/>
    </source>
</evidence>
<reference evidence="1 2" key="2">
    <citation type="journal article" date="2024" name="Int. J. Syst. Evol. Microbiol.">
        <title>Promethearchaeum syntrophicum gen. nov., sp. nov., an anaerobic, obligately syntrophic archaeon, the first isolate of the lineage 'Asgard' archaea, and proposal of the new archaeal phylum Promethearchaeota phyl. nov. and kingdom Promethearchaeati regn. nov.</title>
        <authorList>
            <person name="Imachi H."/>
            <person name="Nobu M.K."/>
            <person name="Kato S."/>
            <person name="Takaki Y."/>
            <person name="Miyazaki M."/>
            <person name="Miyata M."/>
            <person name="Ogawara M."/>
            <person name="Saito Y."/>
            <person name="Sakai S."/>
            <person name="Tahara Y.O."/>
            <person name="Takano Y."/>
            <person name="Tasumi E."/>
            <person name="Uematsu K."/>
            <person name="Yoshimura T."/>
            <person name="Itoh T."/>
            <person name="Ohkuma M."/>
            <person name="Takai K."/>
        </authorList>
    </citation>
    <scope>NUCLEOTIDE SEQUENCE [LARGE SCALE GENOMIC DNA]</scope>
    <source>
        <strain evidence="1 2">MK-D1</strain>
    </source>
</reference>
<protein>
    <submittedName>
        <fullName evidence="1">Enoyl-CoA hydratase/isomerase family protein</fullName>
    </submittedName>
</protein>
<name>A0AC61ZU33_9ARCH</name>
<evidence type="ECO:0000313" key="2">
    <source>
        <dbReference type="Proteomes" id="UP000321408"/>
    </source>
</evidence>
<keyword evidence="2" id="KW-1185">Reference proteome</keyword>